<feature type="compositionally biased region" description="Gly residues" evidence="2">
    <location>
        <begin position="291"/>
        <end position="307"/>
    </location>
</feature>
<dbReference type="SMART" id="SM00869">
    <property type="entry name" value="Autotransporter"/>
    <property type="match status" value="1"/>
</dbReference>
<dbReference type="PANTHER" id="PTHR35037">
    <property type="entry name" value="C-TERMINAL REGION OF AIDA-LIKE PROTEIN"/>
    <property type="match status" value="1"/>
</dbReference>
<dbReference type="Gene3D" id="2.160.20.20">
    <property type="match status" value="1"/>
</dbReference>
<dbReference type="InterPro" id="IPR006315">
    <property type="entry name" value="OM_autotransptr_brl_dom"/>
</dbReference>
<sequence>MTNTGTISGGLGGDGTTRAPAVQFTAGSNTLTLNPGGVLIGAIAIDPGATGRVIAGDDGLSVPNALILGGTGTIDTNGHDLAWTGVISGPSDLVKAGAGVLTVSGANTNSGATSVATGTLRAGVAGTFSSASAFNVAAGATLDLAGHNQTIASMNNSGTVTLPGSVAGTTLTVTGPWVGNGGTLRLGTVLGNSASVSDRLILSGATAIASGTTNVQITNMGGLGALTTGSGIEVISAISGATTTAQTTRSAFVLAGGHVDAGAYEYRLYAADASGAGENWYLRSTTTVTPPGGGTGTGTGTDPGTGTGTGTRTAGEVTGAAGTGAGAAVGGIVVPTYRAEVPLYAALPEQFRQANLAMVGNLHQRVGDDGPTGANIATPDQGYRQAWGRVISIDRTISQGGTVSPTSDGRLTGFQAGTDLWADPNWRVGVYVGQLDGDMRVTGFASGVQNLAVGTNNLRNQYLGAYATWKNDGGLYVDSVLQAGRHRYTVSPALGSGSSGKGDSLLASVEVGQAFAIAPNWTVEPQLQLVHQRVSLDDNGIAGALVQQNTHSGWLVRAGVRVKGEMATGAGLLQPYVRFNVYRSGSGTDVARFVGPAAYTDIATRTGGTSTELAGGATLQLTESTSLYGEVGKLWASGGDTRTKGSVQASVGVKVRW</sequence>
<protein>
    <submittedName>
        <fullName evidence="4">Outer membrane protein IcsA autotransporter</fullName>
    </submittedName>
</protein>
<proteinExistence type="predicted"/>
<dbReference type="InterPro" id="IPR036709">
    <property type="entry name" value="Autotransporte_beta_dom_sf"/>
</dbReference>
<feature type="region of interest" description="Disordered" evidence="2">
    <location>
        <begin position="287"/>
        <end position="307"/>
    </location>
</feature>
<dbReference type="InterPro" id="IPR013425">
    <property type="entry name" value="Autotrns_rpt"/>
</dbReference>
<dbReference type="InterPro" id="IPR043990">
    <property type="entry name" value="AC_1"/>
</dbReference>
<dbReference type="CDD" id="cd01344">
    <property type="entry name" value="PL2_Passenger_AT"/>
    <property type="match status" value="1"/>
</dbReference>
<dbReference type="InterPro" id="IPR005546">
    <property type="entry name" value="Autotransporte_beta"/>
</dbReference>
<dbReference type="Pfam" id="PF03797">
    <property type="entry name" value="Autotransporter"/>
    <property type="match status" value="1"/>
</dbReference>
<dbReference type="Gene3D" id="2.40.128.130">
    <property type="entry name" value="Autotransporter beta-domain"/>
    <property type="match status" value="1"/>
</dbReference>
<dbReference type="Pfam" id="PF18883">
    <property type="entry name" value="AC_1"/>
    <property type="match status" value="1"/>
</dbReference>
<dbReference type="EMBL" id="LR743508">
    <property type="protein sequence ID" value="CAA2110440.1"/>
    <property type="molecule type" value="Genomic_DNA"/>
</dbReference>
<dbReference type="InterPro" id="IPR011050">
    <property type="entry name" value="Pectin_lyase_fold/virulence"/>
</dbReference>
<evidence type="ECO:0000256" key="1">
    <source>
        <dbReference type="ARBA" id="ARBA00022729"/>
    </source>
</evidence>
<dbReference type="InterPro" id="IPR012332">
    <property type="entry name" value="Autotransporter_pectin_lyase_C"/>
</dbReference>
<gene>
    <name evidence="4" type="primary">icsA_2</name>
    <name evidence="4" type="ORF">VVAX_06682</name>
</gene>
<organism evidence="4">
    <name type="scientific">Variovorax paradoxus</name>
    <dbReference type="NCBI Taxonomy" id="34073"/>
    <lineage>
        <taxon>Bacteria</taxon>
        <taxon>Pseudomonadati</taxon>
        <taxon>Pseudomonadota</taxon>
        <taxon>Betaproteobacteria</taxon>
        <taxon>Burkholderiales</taxon>
        <taxon>Comamonadaceae</taxon>
        <taxon>Variovorax</taxon>
    </lineage>
</organism>
<dbReference type="NCBIfam" id="TIGR01414">
    <property type="entry name" value="autotrans_barl"/>
    <property type="match status" value="1"/>
</dbReference>
<dbReference type="SUPFAM" id="SSF51126">
    <property type="entry name" value="Pectin lyase-like"/>
    <property type="match status" value="1"/>
</dbReference>
<evidence type="ECO:0000259" key="3">
    <source>
        <dbReference type="PROSITE" id="PS51208"/>
    </source>
</evidence>
<dbReference type="InterPro" id="IPR051551">
    <property type="entry name" value="Autotransporter_adhesion"/>
</dbReference>
<dbReference type="GO" id="GO:0019867">
    <property type="term" value="C:outer membrane"/>
    <property type="evidence" value="ECO:0007669"/>
    <property type="project" value="InterPro"/>
</dbReference>
<dbReference type="PANTHER" id="PTHR35037:SF3">
    <property type="entry name" value="C-TERMINAL REGION OF AIDA-LIKE PROTEIN"/>
    <property type="match status" value="1"/>
</dbReference>
<dbReference type="AlphaFoldDB" id="A0A679JIN5"/>
<dbReference type="Pfam" id="PF12951">
    <property type="entry name" value="PATR"/>
    <property type="match status" value="1"/>
</dbReference>
<evidence type="ECO:0000313" key="4">
    <source>
        <dbReference type="EMBL" id="CAA2110440.1"/>
    </source>
</evidence>
<evidence type="ECO:0000256" key="2">
    <source>
        <dbReference type="SAM" id="MobiDB-lite"/>
    </source>
</evidence>
<dbReference type="NCBIfam" id="TIGR02601">
    <property type="entry name" value="autotrns_rpt"/>
    <property type="match status" value="1"/>
</dbReference>
<feature type="domain" description="Autotransporter" evidence="3">
    <location>
        <begin position="379"/>
        <end position="657"/>
    </location>
</feature>
<dbReference type="PROSITE" id="PS51208">
    <property type="entry name" value="AUTOTRANSPORTER"/>
    <property type="match status" value="1"/>
</dbReference>
<name>A0A679JIN5_VARPD</name>
<keyword evidence="1" id="KW-0732">Signal</keyword>
<accession>A0A679JIN5</accession>
<dbReference type="SUPFAM" id="SSF103515">
    <property type="entry name" value="Autotransporter"/>
    <property type="match status" value="1"/>
</dbReference>
<reference evidence="4" key="1">
    <citation type="submission" date="2019-12" db="EMBL/GenBank/DDBJ databases">
        <authorList>
            <person name="Cremers G."/>
        </authorList>
    </citation>
    <scope>NUCLEOTIDE SEQUENCE</scope>
    <source>
        <strain evidence="4">Vvax</strain>
    </source>
</reference>